<dbReference type="SUPFAM" id="SSF54236">
    <property type="entry name" value="Ubiquitin-like"/>
    <property type="match status" value="1"/>
</dbReference>
<comment type="similarity">
    <text evidence="1">Belongs to the ubiquitin family. SUMO subfamily.</text>
</comment>
<dbReference type="SMART" id="SM00594">
    <property type="entry name" value="UAS"/>
    <property type="match status" value="1"/>
</dbReference>
<proteinExistence type="inferred from homology"/>
<dbReference type="InterPro" id="IPR022617">
    <property type="entry name" value="Rad60/SUMO-like_dom"/>
</dbReference>
<dbReference type="SMART" id="SM00213">
    <property type="entry name" value="UBQ"/>
    <property type="match status" value="1"/>
</dbReference>
<sequence>RRPLALYINHDDSVATHVFPGQIMSSALVQQLLSQFIMWSWDMTEKENEVKLIEWLCESSLFDALSIVTSFLEKIDDFPLLILFSKSEGQLKMVDHVNGNESPEQTMEKLIMCMDDFASSKLTMGDNGETTANDNAGGDGNGEYIQLKVIGQDANEVNFRVKYGTYMGRLKKSYANRLGISDSAVKFTFDGRRINDNDTPRSLKLKEEDVIEAHQST</sequence>
<dbReference type="InterPro" id="IPR049483">
    <property type="entry name" value="FAF1_2-like_UAS"/>
</dbReference>
<dbReference type="Proteomes" id="UP001432027">
    <property type="component" value="Unassembled WGS sequence"/>
</dbReference>
<dbReference type="InterPro" id="IPR006577">
    <property type="entry name" value="UAS"/>
</dbReference>
<evidence type="ECO:0000313" key="4">
    <source>
        <dbReference type="Proteomes" id="UP001432027"/>
    </source>
</evidence>
<evidence type="ECO:0000313" key="3">
    <source>
        <dbReference type="EMBL" id="GMS79340.1"/>
    </source>
</evidence>
<dbReference type="Gene3D" id="3.40.30.10">
    <property type="entry name" value="Glutaredoxin"/>
    <property type="match status" value="1"/>
</dbReference>
<feature type="non-terminal residue" evidence="3">
    <location>
        <position position="217"/>
    </location>
</feature>
<dbReference type="PROSITE" id="PS50053">
    <property type="entry name" value="UBIQUITIN_2"/>
    <property type="match status" value="1"/>
</dbReference>
<evidence type="ECO:0000256" key="1">
    <source>
        <dbReference type="ARBA" id="ARBA00009185"/>
    </source>
</evidence>
<organism evidence="3 4">
    <name type="scientific">Pristionchus entomophagus</name>
    <dbReference type="NCBI Taxonomy" id="358040"/>
    <lineage>
        <taxon>Eukaryota</taxon>
        <taxon>Metazoa</taxon>
        <taxon>Ecdysozoa</taxon>
        <taxon>Nematoda</taxon>
        <taxon>Chromadorea</taxon>
        <taxon>Rhabditida</taxon>
        <taxon>Rhabditina</taxon>
        <taxon>Diplogasteromorpha</taxon>
        <taxon>Diplogasteroidea</taxon>
        <taxon>Neodiplogasteridae</taxon>
        <taxon>Pristionchus</taxon>
    </lineage>
</organism>
<dbReference type="InterPro" id="IPR029071">
    <property type="entry name" value="Ubiquitin-like_domsf"/>
</dbReference>
<reference evidence="3" key="1">
    <citation type="submission" date="2023-10" db="EMBL/GenBank/DDBJ databases">
        <title>Genome assembly of Pristionchus species.</title>
        <authorList>
            <person name="Yoshida K."/>
            <person name="Sommer R.J."/>
        </authorList>
    </citation>
    <scope>NUCLEOTIDE SEQUENCE</scope>
    <source>
        <strain evidence="3">RS0144</strain>
    </source>
</reference>
<feature type="non-terminal residue" evidence="3">
    <location>
        <position position="1"/>
    </location>
</feature>
<dbReference type="PANTHER" id="PTHR10562">
    <property type="entry name" value="SMALL UBIQUITIN-RELATED MODIFIER"/>
    <property type="match status" value="1"/>
</dbReference>
<protein>
    <recommendedName>
        <fullName evidence="2">Ubiquitin-like domain-containing protein</fullName>
    </recommendedName>
</protein>
<dbReference type="AlphaFoldDB" id="A0AAV5S9K3"/>
<dbReference type="InterPro" id="IPR000626">
    <property type="entry name" value="Ubiquitin-like_dom"/>
</dbReference>
<name>A0AAV5S9K3_9BILA</name>
<dbReference type="Gene3D" id="3.10.20.90">
    <property type="entry name" value="Phosphatidylinositol 3-kinase Catalytic Subunit, Chain A, domain 1"/>
    <property type="match status" value="1"/>
</dbReference>
<dbReference type="EMBL" id="BTSX01000001">
    <property type="protein sequence ID" value="GMS79340.1"/>
    <property type="molecule type" value="Genomic_DNA"/>
</dbReference>
<dbReference type="Pfam" id="PF11976">
    <property type="entry name" value="Rad60-SLD"/>
    <property type="match status" value="1"/>
</dbReference>
<keyword evidence="4" id="KW-1185">Reference proteome</keyword>
<evidence type="ECO:0000259" key="2">
    <source>
        <dbReference type="PROSITE" id="PS50053"/>
    </source>
</evidence>
<comment type="caution">
    <text evidence="3">The sequence shown here is derived from an EMBL/GenBank/DDBJ whole genome shotgun (WGS) entry which is preliminary data.</text>
</comment>
<gene>
    <name evidence="3" type="ORF">PENTCL1PPCAC_1515</name>
</gene>
<feature type="domain" description="Ubiquitin-like" evidence="2">
    <location>
        <begin position="143"/>
        <end position="217"/>
    </location>
</feature>
<dbReference type="Pfam" id="PF21021">
    <property type="entry name" value="FAF1"/>
    <property type="match status" value="1"/>
</dbReference>
<accession>A0AAV5S9K3</accession>